<accession>A0A481Z721</accession>
<protein>
    <submittedName>
        <fullName evidence="1">Uncharacterized protein</fullName>
    </submittedName>
</protein>
<dbReference type="EMBL" id="MK500536">
    <property type="protein sequence ID" value="QBK91416.1"/>
    <property type="molecule type" value="Genomic_DNA"/>
</dbReference>
<organism evidence="1">
    <name type="scientific">Pithovirus LCPAC302</name>
    <dbReference type="NCBI Taxonomy" id="2506593"/>
    <lineage>
        <taxon>Viruses</taxon>
        <taxon>Pithoviruses</taxon>
    </lineage>
</organism>
<reference evidence="1" key="1">
    <citation type="journal article" date="2019" name="MBio">
        <title>Virus Genomes from Deep Sea Sediments Expand the Ocean Megavirome and Support Independent Origins of Viral Gigantism.</title>
        <authorList>
            <person name="Backstrom D."/>
            <person name="Yutin N."/>
            <person name="Jorgensen S.L."/>
            <person name="Dharamshi J."/>
            <person name="Homa F."/>
            <person name="Zaremba-Niedwiedzka K."/>
            <person name="Spang A."/>
            <person name="Wolf Y.I."/>
            <person name="Koonin E.V."/>
            <person name="Ettema T.J."/>
        </authorList>
    </citation>
    <scope>NUCLEOTIDE SEQUENCE</scope>
</reference>
<proteinExistence type="predicted"/>
<sequence length="198" mass="22734">MIKPDVEEVKLLIDNLQFIEKQLPRAIGNWKNKIKSCDWAVIGDNIDGILKSICQNPVTIGKIFAPLYSFLNNYIANREGRIAFTGRELNAFLKRGLTAIYRYTVMSDFFAKNPHFFVPSVSPITQFSAYKKAQTQQNTYKDFMLTLNERLIGCKQKLNFLFLGLVGTVKQLNPELEKMRLYLDNSCNSIRIARLGIK</sequence>
<evidence type="ECO:0000313" key="1">
    <source>
        <dbReference type="EMBL" id="QBK91416.1"/>
    </source>
</evidence>
<name>A0A481Z721_9VIRU</name>
<gene>
    <name evidence="1" type="ORF">LCPAC302_00360</name>
</gene>